<keyword evidence="2" id="KW-0472">Membrane</keyword>
<evidence type="ECO:0000313" key="3">
    <source>
        <dbReference type="EMBL" id="MYH63308.1"/>
    </source>
</evidence>
<proteinExistence type="predicted"/>
<dbReference type="AlphaFoldDB" id="A0A6B1G4P9"/>
<keyword evidence="2" id="KW-1133">Transmembrane helix</keyword>
<name>A0A6B1G4P9_9CHLR</name>
<evidence type="ECO:0000256" key="2">
    <source>
        <dbReference type="SAM" id="Phobius"/>
    </source>
</evidence>
<feature type="compositionally biased region" description="Polar residues" evidence="1">
    <location>
        <begin position="17"/>
        <end position="27"/>
    </location>
</feature>
<evidence type="ECO:0000256" key="1">
    <source>
        <dbReference type="SAM" id="MobiDB-lite"/>
    </source>
</evidence>
<comment type="caution">
    <text evidence="3">The sequence shown here is derived from an EMBL/GenBank/DDBJ whole genome shotgun (WGS) entry which is preliminary data.</text>
</comment>
<dbReference type="EMBL" id="VYDA01000590">
    <property type="protein sequence ID" value="MYH63308.1"/>
    <property type="molecule type" value="Genomic_DNA"/>
</dbReference>
<protein>
    <submittedName>
        <fullName evidence="3">Uncharacterized protein</fullName>
    </submittedName>
</protein>
<reference evidence="3" key="1">
    <citation type="submission" date="2019-09" db="EMBL/GenBank/DDBJ databases">
        <title>Characterisation of the sponge microbiome using genome-centric metagenomics.</title>
        <authorList>
            <person name="Engelberts J.P."/>
            <person name="Robbins S.J."/>
            <person name="De Goeij J.M."/>
            <person name="Aranda M."/>
            <person name="Bell S.C."/>
            <person name="Webster N.S."/>
        </authorList>
    </citation>
    <scope>NUCLEOTIDE SEQUENCE</scope>
    <source>
        <strain evidence="3">SB0675_bin_29</strain>
    </source>
</reference>
<organism evidence="3">
    <name type="scientific">Caldilineaceae bacterium SB0675_bin_29</name>
    <dbReference type="NCBI Taxonomy" id="2605266"/>
    <lineage>
        <taxon>Bacteria</taxon>
        <taxon>Bacillati</taxon>
        <taxon>Chloroflexota</taxon>
        <taxon>Caldilineae</taxon>
        <taxon>Caldilineales</taxon>
        <taxon>Caldilineaceae</taxon>
    </lineage>
</organism>
<feature type="region of interest" description="Disordered" evidence="1">
    <location>
        <begin position="1"/>
        <end position="31"/>
    </location>
</feature>
<feature type="transmembrane region" description="Helical" evidence="2">
    <location>
        <begin position="35"/>
        <end position="68"/>
    </location>
</feature>
<gene>
    <name evidence="3" type="ORF">F4148_16655</name>
</gene>
<accession>A0A6B1G4P9</accession>
<sequence>MAEERIQEQQAVAEKSVQVTEQNPSETQQEKRPNAFAFGGILLGGWAALMIVFTLIAVVAMSVVGMVAG</sequence>
<keyword evidence="2" id="KW-0812">Transmembrane</keyword>